<feature type="domain" description="EF-hand" evidence="10">
    <location>
        <begin position="180"/>
        <end position="215"/>
    </location>
</feature>
<keyword evidence="4" id="KW-0999">Mitochondrion inner membrane</keyword>
<evidence type="ECO:0000256" key="4">
    <source>
        <dbReference type="ARBA" id="ARBA00022792"/>
    </source>
</evidence>
<evidence type="ECO:0000256" key="6">
    <source>
        <dbReference type="ARBA" id="ARBA00022946"/>
    </source>
</evidence>
<comment type="caution">
    <text evidence="11">The sequence shown here is derived from an EMBL/GenBank/DDBJ whole genome shotgun (WGS) entry which is preliminary data.</text>
</comment>
<dbReference type="InterPro" id="IPR011992">
    <property type="entry name" value="EF-hand-dom_pair"/>
</dbReference>
<evidence type="ECO:0000256" key="2">
    <source>
        <dbReference type="ARBA" id="ARBA00004569"/>
    </source>
</evidence>
<evidence type="ECO:0000259" key="10">
    <source>
        <dbReference type="PROSITE" id="PS50222"/>
    </source>
</evidence>
<dbReference type="SUPFAM" id="SSF47473">
    <property type="entry name" value="EF-hand"/>
    <property type="match status" value="2"/>
</dbReference>
<dbReference type="GO" id="GO:1990246">
    <property type="term" value="C:uniplex complex"/>
    <property type="evidence" value="ECO:0007669"/>
    <property type="project" value="TreeGrafter"/>
</dbReference>
<comment type="subcellular location">
    <subcellularLocation>
        <location evidence="1">Mitochondrion inner membrane</location>
    </subcellularLocation>
    <subcellularLocation>
        <location evidence="2">Mitochondrion intermembrane space</location>
    </subcellularLocation>
</comment>
<keyword evidence="12" id="KW-1185">Reference proteome</keyword>
<protein>
    <recommendedName>
        <fullName evidence="10">EF-hand domain-containing protein</fullName>
    </recommendedName>
</protein>
<evidence type="ECO:0000256" key="7">
    <source>
        <dbReference type="ARBA" id="ARBA00023128"/>
    </source>
</evidence>
<accession>A0AAN9VXT3</accession>
<keyword evidence="7" id="KW-0496">Mitochondrion</keyword>
<name>A0AAN9VXT3_9ORTH</name>
<evidence type="ECO:0000313" key="11">
    <source>
        <dbReference type="EMBL" id="KAK7873490.1"/>
    </source>
</evidence>
<keyword evidence="5" id="KW-0106">Calcium</keyword>
<evidence type="ECO:0000313" key="12">
    <source>
        <dbReference type="Proteomes" id="UP001378592"/>
    </source>
</evidence>
<dbReference type="PROSITE" id="PS50222">
    <property type="entry name" value="EF_HAND_2"/>
    <property type="match status" value="2"/>
</dbReference>
<dbReference type="PANTHER" id="PTHR12294:SF13">
    <property type="entry name" value="MITOCHONDRIAL CALCIUM UPTAKE 3, ISOFORM D"/>
    <property type="match status" value="1"/>
</dbReference>
<dbReference type="InterPro" id="IPR002048">
    <property type="entry name" value="EF_hand_dom"/>
</dbReference>
<dbReference type="GO" id="GO:0051560">
    <property type="term" value="P:mitochondrial calcium ion homeostasis"/>
    <property type="evidence" value="ECO:0007669"/>
    <property type="project" value="TreeGrafter"/>
</dbReference>
<keyword evidence="8 9" id="KW-0472">Membrane</keyword>
<keyword evidence="9" id="KW-0812">Transmembrane</keyword>
<keyword evidence="9" id="KW-1133">Transmembrane helix</keyword>
<sequence length="504" mass="58753">MATLGRWSLNVLRKPVISTCSRRTIVTVKNSNKFRVVSTICACAVGGGLAYYITKRAMKMNAVHAFKPKKREEDTLVRAVKLTSRERRFIKFASVEFDGQLYMTPQDFLESVVEQEPRRKHNPGAVARLKRRVLNDKDLESIRDVTPSLKQGTSQMFRTLRDKGIISYTEYLFLLSILTKPQSGFRIAFNMFDTDGNERVDKNEFLVIRHLLGGAFKERDVDEKTRKVLMKIVSATVRDYLMQTKTPQSGGKLPKPIEIPDPSQTLMEKIFSHAWKGKRGLTAVEDKKPHPIHEDYVDDEQGLQRRHVVDTTLIVHFFGKKGRDELRYEGFKKFMENLQVEVLELEFHEFSKGHDTISEVDFARILLRYTYLDTDEYDMYLDRLLNRIRDEKGITFEEFRVFCQFLNNLEDFTIAMRMYTLADHPISKEEFHRAVKICTGTSLSKHIVHTVFQLFDEDGDGQLSYREFIAIMKDRQHRGFKSYAKNEGWEAFKTCVKQEMKSPM</sequence>
<dbReference type="InterPro" id="IPR018247">
    <property type="entry name" value="EF_Hand_1_Ca_BS"/>
</dbReference>
<dbReference type="EMBL" id="JAZDUA010000013">
    <property type="protein sequence ID" value="KAK7873490.1"/>
    <property type="molecule type" value="Genomic_DNA"/>
</dbReference>
<feature type="transmembrane region" description="Helical" evidence="9">
    <location>
        <begin position="34"/>
        <end position="53"/>
    </location>
</feature>
<dbReference type="AlphaFoldDB" id="A0AAN9VXT3"/>
<dbReference type="GO" id="GO:0036444">
    <property type="term" value="P:calcium import into the mitochondrion"/>
    <property type="evidence" value="ECO:0007669"/>
    <property type="project" value="TreeGrafter"/>
</dbReference>
<keyword evidence="6" id="KW-0809">Transit peptide</keyword>
<dbReference type="PANTHER" id="PTHR12294">
    <property type="entry name" value="EF HAND DOMAIN FAMILY A1,A2-RELATED"/>
    <property type="match status" value="1"/>
</dbReference>
<dbReference type="Pfam" id="PF13499">
    <property type="entry name" value="EF-hand_7"/>
    <property type="match status" value="1"/>
</dbReference>
<evidence type="ECO:0000256" key="1">
    <source>
        <dbReference type="ARBA" id="ARBA00004273"/>
    </source>
</evidence>
<organism evidence="11 12">
    <name type="scientific">Gryllus longicercus</name>
    <dbReference type="NCBI Taxonomy" id="2509291"/>
    <lineage>
        <taxon>Eukaryota</taxon>
        <taxon>Metazoa</taxon>
        <taxon>Ecdysozoa</taxon>
        <taxon>Arthropoda</taxon>
        <taxon>Hexapoda</taxon>
        <taxon>Insecta</taxon>
        <taxon>Pterygota</taxon>
        <taxon>Neoptera</taxon>
        <taxon>Polyneoptera</taxon>
        <taxon>Orthoptera</taxon>
        <taxon>Ensifera</taxon>
        <taxon>Gryllidea</taxon>
        <taxon>Grylloidea</taxon>
        <taxon>Gryllidae</taxon>
        <taxon>Gryllinae</taxon>
        <taxon>Gryllus</taxon>
    </lineage>
</organism>
<reference evidence="11 12" key="1">
    <citation type="submission" date="2024-03" db="EMBL/GenBank/DDBJ databases">
        <title>The genome assembly and annotation of the cricket Gryllus longicercus Weissman &amp; Gray.</title>
        <authorList>
            <person name="Szrajer S."/>
            <person name="Gray D."/>
            <person name="Ylla G."/>
        </authorList>
    </citation>
    <scope>NUCLEOTIDE SEQUENCE [LARGE SCALE GENOMIC DNA]</scope>
    <source>
        <strain evidence="11">DAG 2021-001</strain>
        <tissue evidence="11">Whole body minus gut</tissue>
    </source>
</reference>
<feature type="domain" description="EF-hand" evidence="10">
    <location>
        <begin position="443"/>
        <end position="478"/>
    </location>
</feature>
<evidence type="ECO:0000256" key="5">
    <source>
        <dbReference type="ARBA" id="ARBA00022837"/>
    </source>
</evidence>
<dbReference type="InterPro" id="IPR039800">
    <property type="entry name" value="MICU1/2/3"/>
</dbReference>
<dbReference type="PROSITE" id="PS00018">
    <property type="entry name" value="EF_HAND_1"/>
    <property type="match status" value="1"/>
</dbReference>
<dbReference type="GO" id="GO:0005758">
    <property type="term" value="C:mitochondrial intermembrane space"/>
    <property type="evidence" value="ECO:0007669"/>
    <property type="project" value="UniProtKB-SubCell"/>
</dbReference>
<dbReference type="Gene3D" id="1.10.238.10">
    <property type="entry name" value="EF-hand"/>
    <property type="match status" value="2"/>
</dbReference>
<proteinExistence type="predicted"/>
<dbReference type="SMART" id="SM00054">
    <property type="entry name" value="EFh"/>
    <property type="match status" value="2"/>
</dbReference>
<evidence type="ECO:0000256" key="9">
    <source>
        <dbReference type="SAM" id="Phobius"/>
    </source>
</evidence>
<gene>
    <name evidence="11" type="ORF">R5R35_011833</name>
</gene>
<dbReference type="Proteomes" id="UP001378592">
    <property type="component" value="Unassembled WGS sequence"/>
</dbReference>
<dbReference type="GO" id="GO:0005509">
    <property type="term" value="F:calcium ion binding"/>
    <property type="evidence" value="ECO:0007669"/>
    <property type="project" value="InterPro"/>
</dbReference>
<keyword evidence="3" id="KW-0677">Repeat</keyword>
<evidence type="ECO:0000256" key="8">
    <source>
        <dbReference type="ARBA" id="ARBA00023136"/>
    </source>
</evidence>
<evidence type="ECO:0000256" key="3">
    <source>
        <dbReference type="ARBA" id="ARBA00022737"/>
    </source>
</evidence>